<sequence length="52" mass="5823">MGQGIHILSFINEKNSLLFSNHFTKCCSVGLLLLVVVVVVEEEDMFHTFGIL</sequence>
<reference evidence="1" key="1">
    <citation type="submission" date="2015-07" db="EMBL/GenBank/DDBJ databases">
        <title>MeaNS - Measles Nucleotide Surveillance Program.</title>
        <authorList>
            <person name="Tran T."/>
            <person name="Druce J."/>
        </authorList>
    </citation>
    <scope>NUCLEOTIDE SEQUENCE</scope>
    <source>
        <strain evidence="1">UCB-OBI-ISO-001</strain>
        <tissue evidence="1">Gonad</tissue>
    </source>
</reference>
<dbReference type="AlphaFoldDB" id="A0A0L8FY53"/>
<proteinExistence type="predicted"/>
<organism evidence="1">
    <name type="scientific">Octopus bimaculoides</name>
    <name type="common">California two-spotted octopus</name>
    <dbReference type="NCBI Taxonomy" id="37653"/>
    <lineage>
        <taxon>Eukaryota</taxon>
        <taxon>Metazoa</taxon>
        <taxon>Spiralia</taxon>
        <taxon>Lophotrochozoa</taxon>
        <taxon>Mollusca</taxon>
        <taxon>Cephalopoda</taxon>
        <taxon>Coleoidea</taxon>
        <taxon>Octopodiformes</taxon>
        <taxon>Octopoda</taxon>
        <taxon>Incirrata</taxon>
        <taxon>Octopodidae</taxon>
        <taxon>Octopus</taxon>
    </lineage>
</organism>
<evidence type="ECO:0000313" key="1">
    <source>
        <dbReference type="EMBL" id="KOF69651.1"/>
    </source>
</evidence>
<protein>
    <submittedName>
        <fullName evidence="1">Uncharacterized protein</fullName>
    </submittedName>
</protein>
<gene>
    <name evidence="1" type="ORF">OCBIM_22004344mg</name>
</gene>
<name>A0A0L8FY53_OCTBM</name>
<accession>A0A0L8FY53</accession>
<dbReference type="EMBL" id="KQ425268">
    <property type="protein sequence ID" value="KOF69651.1"/>
    <property type="molecule type" value="Genomic_DNA"/>
</dbReference>